<accession>A0A0B7NYU8</accession>
<dbReference type="AlphaFoldDB" id="A0A0B7NYU8"/>
<organism evidence="2">
    <name type="scientific">Propionibacterium freudenreichii subsp. freudenreichii</name>
    <dbReference type="NCBI Taxonomy" id="66712"/>
    <lineage>
        <taxon>Bacteria</taxon>
        <taxon>Bacillati</taxon>
        <taxon>Actinomycetota</taxon>
        <taxon>Actinomycetes</taxon>
        <taxon>Propionibacteriales</taxon>
        <taxon>Propionibacteriaceae</taxon>
        <taxon>Propionibacterium</taxon>
    </lineage>
</organism>
<dbReference type="InterPro" id="IPR058710">
    <property type="entry name" value="PEPCK_lobe_2"/>
</dbReference>
<dbReference type="EMBL" id="LM676410">
    <property type="protein sequence ID" value="CEP26429.1"/>
    <property type="molecule type" value="Genomic_DNA"/>
</dbReference>
<gene>
    <name evidence="2" type="ORF">PFCIRM138_07480</name>
</gene>
<feature type="domain" description="PPi-type phosphoenolpyruvate carboxykinase lobe 2" evidence="1">
    <location>
        <begin position="495"/>
        <end position="601"/>
    </location>
</feature>
<dbReference type="Pfam" id="PF26300">
    <property type="entry name" value="PEPCK_PPi_lobe_2"/>
    <property type="match status" value="1"/>
</dbReference>
<evidence type="ECO:0000313" key="2">
    <source>
        <dbReference type="EMBL" id="CEP26429.1"/>
    </source>
</evidence>
<reference evidence="2" key="1">
    <citation type="submission" date="2014-08" db="EMBL/GenBank/DDBJ databases">
        <authorList>
            <person name="Falentin Helene"/>
        </authorList>
    </citation>
    <scope>NUCLEOTIDE SEQUENCE</scope>
</reference>
<evidence type="ECO:0000259" key="1">
    <source>
        <dbReference type="Pfam" id="PF26300"/>
    </source>
</evidence>
<name>A0A0B7NYU8_PROFF</name>
<proteinExistence type="predicted"/>
<protein>
    <submittedName>
        <fullName evidence="2">Hypothetical secreted protein</fullName>
    </submittedName>
</protein>
<sequence>MSVVERRQINAAINLRLSLLGLPHPDSNAESPDAILVEPLLARQRELSRRLKDRLSAPDLRIQRFLDDYLADCDEHPQLPRTTLVLDEPGLARGLSLPVDGDEFHSDIVASYRLVNGVLHNPKHDRRTTAGVFHISTGGLPIPQDKVEVDKNVYARILARAFQAPDEELALPYTANLPEQAHCWASLLMRPTVLPAVPGRTTEKSYEVHFIVPGGLMCNLDFVEGIFGNAGDPYLPENDASLDPDSWTGHTGCVILAPHLTTMTKKSLGMPHYDDATERQRRDGQCWRHEDDLYNDGKAFKVCARDERGVIVTVIADNYFGYCKKEVKTQISYSANLLGGAEEEHSGGAEVYPAWNLNQDFTDRTPDDFTLADVISTNRELLDVRPEGYAVYKPEPNIVFIPEHSHYSMRTQTISWTAHGAEQTIKLLAGKHYLSPDGYRIHAKHREMDATQWHLIGTSSRAVTCHKPATVSGGGKSEISKSISDAFVFGNAFSHDIDSAMDQVQALFDTDFTNRFADASRNGTDHRPVLSIDRSLGSVIKLLTPSIQYNDEYNAFLEGIEPDVKELAFTVKRYYLPEWGSDWRSHFTVGIMNGRHGNMVRLDGKKIITNMLRVGFREDGSWRLFTLRPDYSPAVKVQTEDDITASTVTPPWEDAEGLPRKYVTNCEHLLFQRPDDAIHRGYDKQAEFDLASGTDTFISNFEPLTHEQARDLLTDVQAYSEFTKPVRKLIERVAAMPDDQSPEFWVCSDDPRHLPDGGRSKNPRYLQVRPTDSNPELTTVADVAGKLARKLPLAGHAPQPIDVVAAGRRNNPPEDKVPALCAYNPLHYMELPELFMEYISSMTGKSPSTTGAGSEGALTKGPFNALPAVYDLNAALLSYALTDYDGWLSSAGYIGPNARVDHDISMLIPELFSHMGPNDRNTKRLISEGYLEKMQDFDFDGHRVLASRLGYRINDRFVTHYFGRIFLHPDVVFSEEMLRPELQDEKIFADSIDVIVKTHQRVAQMYFDDGTVSLACPPIRALLEIMAHGTSAEGWTLDSPEFRKLFERESVLASDWYAARLDAKQAEDVKQTEEGVERLKEYIERPDSGSVSARLHLADRLRELEAQLTYERSPEYRRSLVGTLGRQPRFV</sequence>